<dbReference type="EMBL" id="JACHXU010000025">
    <property type="protein sequence ID" value="MBB3209640.1"/>
    <property type="molecule type" value="Genomic_DNA"/>
</dbReference>
<feature type="region of interest" description="Disordered" evidence="1">
    <location>
        <begin position="1"/>
        <end position="28"/>
    </location>
</feature>
<reference evidence="2 3" key="1">
    <citation type="submission" date="2020-08" db="EMBL/GenBank/DDBJ databases">
        <title>Genomic Encyclopedia of Type Strains, Phase III (KMG-III): the genomes of soil and plant-associated and newly described type strains.</title>
        <authorList>
            <person name="Whitman W."/>
        </authorList>
    </citation>
    <scope>NUCLEOTIDE SEQUENCE [LARGE SCALE GENOMIC DNA]</scope>
    <source>
        <strain evidence="2 3">CECT 8075</strain>
    </source>
</reference>
<dbReference type="RefSeq" id="WP_184308399.1">
    <property type="nucleotide sequence ID" value="NZ_JACHXU010000025.1"/>
</dbReference>
<keyword evidence="3" id="KW-1185">Reference proteome</keyword>
<dbReference type="AlphaFoldDB" id="A0A7W5E3T8"/>
<sequence>MAKSEQQRQKKLARKKAKDRQKKQQLVREKQRFASLAGKMSAAAAGKVLKSMVGNADQGLATVMIARQAPEGQVAVGVFLVDIFCLGVKNAVGVYYSPGQFNEMSSSLIEKHSLEDVSPGRARGLVEASVEYARASGLSPHPDYRKVQLIWGDIEPESVEGVYEFGHEGKPFYMVGPYDDAATQGMVLSKLESTLGVGNFDFMIGGFAGSDADFEGFSALEHFDDEPDMDGDEDAGGIVDGAVVTHRINSAD</sequence>
<evidence type="ECO:0000313" key="3">
    <source>
        <dbReference type="Proteomes" id="UP000536179"/>
    </source>
</evidence>
<accession>A0A7W5E3T8</accession>
<comment type="caution">
    <text evidence="2">The sequence shown here is derived from an EMBL/GenBank/DDBJ whole genome shotgun (WGS) entry which is preliminary data.</text>
</comment>
<evidence type="ECO:0000256" key="1">
    <source>
        <dbReference type="SAM" id="MobiDB-lite"/>
    </source>
</evidence>
<organism evidence="2 3">
    <name type="scientific">Aporhodopirellula rubra</name>
    <dbReference type="NCBI Taxonomy" id="980271"/>
    <lineage>
        <taxon>Bacteria</taxon>
        <taxon>Pseudomonadati</taxon>
        <taxon>Planctomycetota</taxon>
        <taxon>Planctomycetia</taxon>
        <taxon>Pirellulales</taxon>
        <taxon>Pirellulaceae</taxon>
        <taxon>Aporhodopirellula</taxon>
    </lineage>
</organism>
<proteinExistence type="predicted"/>
<dbReference type="Proteomes" id="UP000536179">
    <property type="component" value="Unassembled WGS sequence"/>
</dbReference>
<gene>
    <name evidence="2" type="ORF">FHS27_005480</name>
</gene>
<name>A0A7W5E3T8_9BACT</name>
<protein>
    <submittedName>
        <fullName evidence="2">Uncharacterized protein</fullName>
    </submittedName>
</protein>
<evidence type="ECO:0000313" key="2">
    <source>
        <dbReference type="EMBL" id="MBB3209640.1"/>
    </source>
</evidence>
<feature type="compositionally biased region" description="Basic residues" evidence="1">
    <location>
        <begin position="9"/>
        <end position="25"/>
    </location>
</feature>